<evidence type="ECO:0000313" key="8">
    <source>
        <dbReference type="Proteomes" id="UP000033411"/>
    </source>
</evidence>
<dbReference type="FunFam" id="3.90.76.10:FF:000001">
    <property type="entry name" value="Oligopeptide ABC transporter substrate-binding protein"/>
    <property type="match status" value="1"/>
</dbReference>
<feature type="chain" id="PRO_5002494555" evidence="5">
    <location>
        <begin position="29"/>
        <end position="544"/>
    </location>
</feature>
<evidence type="ECO:0000256" key="5">
    <source>
        <dbReference type="SAM" id="SignalP"/>
    </source>
</evidence>
<dbReference type="GO" id="GO:0015833">
    <property type="term" value="P:peptide transport"/>
    <property type="evidence" value="ECO:0007669"/>
    <property type="project" value="TreeGrafter"/>
</dbReference>
<dbReference type="GO" id="GO:0030288">
    <property type="term" value="C:outer membrane-bounded periplasmic space"/>
    <property type="evidence" value="ECO:0007669"/>
    <property type="project" value="TreeGrafter"/>
</dbReference>
<dbReference type="EMBL" id="LANJ01000004">
    <property type="protein sequence ID" value="KKC41020.1"/>
    <property type="molecule type" value="Genomic_DNA"/>
</dbReference>
<accession>A0A0F5QJ72</accession>
<dbReference type="Gene3D" id="3.90.76.10">
    <property type="entry name" value="Dipeptide-binding Protein, Domain 1"/>
    <property type="match status" value="1"/>
</dbReference>
<protein>
    <submittedName>
        <fullName evidence="7">Peptide ABC transporter substrate-binding protein</fullName>
    </submittedName>
</protein>
<dbReference type="Gene3D" id="3.40.190.10">
    <property type="entry name" value="Periplasmic binding protein-like II"/>
    <property type="match status" value="1"/>
</dbReference>
<dbReference type="Gene3D" id="3.10.105.10">
    <property type="entry name" value="Dipeptide-binding Protein, Domain 3"/>
    <property type="match status" value="1"/>
</dbReference>
<dbReference type="PIRSF" id="PIRSF002741">
    <property type="entry name" value="MppA"/>
    <property type="match status" value="1"/>
</dbReference>
<dbReference type="RefSeq" id="WP_046139980.1">
    <property type="nucleotide sequence ID" value="NZ_LANJ01000004.1"/>
</dbReference>
<sequence length="544" mass="60236">MKTAQTFKAAAVAVALLGATALTMPTFAASVPEGTTLAAEQVFKYRVLDNINTLDPQLVEDVDTSAVVRSLFEGLYNSGADGNPVPGVAESYEVNADNTVYTFHLRDAKWSNGDPVTAGDFVYAWQRAVNPETASNYAYFVGLVGVVNADAIVAGEKPVEELGVKAIDDKTLEVNLAFSSPWFIRTLSHATLYPSPKAVIEAKGIEWTKPENIVGNGAYTLAENTPGERVIVKRNPNYWDDAHTVLNEVQFLTINDENQGLTRWRAGEVDQTDVPAGQYPALKAELPDETFSVPQFCTYYFDVNMTDKQSNEALKDVRVREALNLSIDRDVIVNGILQGGQQPAYSFAHPLTAGYIMPQIPAASMTQDERDARAEELIAEAGYGKDNPLTINYIYNTSDAHKKIATVVGQMWKEKLGVTLNLQDMEFQTLIDTRHEKNFELARDAWCGDYNEASTFLSLLDSNSDQNNSGYSNAQVDGWLAEAKTSEDPNVQYAEVETQTAKDVAIMPIYYYAKVFMQNESVKGWPYDDVEQNWYAKDLYKVAE</sequence>
<dbReference type="InterPro" id="IPR030678">
    <property type="entry name" value="Peptide/Ni-bd"/>
</dbReference>
<evidence type="ECO:0000256" key="4">
    <source>
        <dbReference type="ARBA" id="ARBA00022729"/>
    </source>
</evidence>
<dbReference type="GO" id="GO:1904680">
    <property type="term" value="F:peptide transmembrane transporter activity"/>
    <property type="evidence" value="ECO:0007669"/>
    <property type="project" value="TreeGrafter"/>
</dbReference>
<comment type="caution">
    <text evidence="7">The sequence shown here is derived from an EMBL/GenBank/DDBJ whole genome shotgun (WGS) entry which is preliminary data.</text>
</comment>
<evidence type="ECO:0000256" key="1">
    <source>
        <dbReference type="ARBA" id="ARBA00004418"/>
    </source>
</evidence>
<dbReference type="GO" id="GO:0043190">
    <property type="term" value="C:ATP-binding cassette (ABC) transporter complex"/>
    <property type="evidence" value="ECO:0007669"/>
    <property type="project" value="InterPro"/>
</dbReference>
<dbReference type="AlphaFoldDB" id="A0A0F5QJ72"/>
<dbReference type="OrthoDB" id="9803988at2"/>
<keyword evidence="3" id="KW-0813">Transport</keyword>
<comment type="subcellular location">
    <subcellularLocation>
        <location evidence="1">Periplasm</location>
    </subcellularLocation>
</comment>
<dbReference type="PATRIC" id="fig|1293439.3.peg.2851"/>
<keyword evidence="8" id="KW-1185">Reference proteome</keyword>
<feature type="signal peptide" evidence="5">
    <location>
        <begin position="1"/>
        <end position="28"/>
    </location>
</feature>
<dbReference type="CDD" id="cd08504">
    <property type="entry name" value="PBP2_OppA"/>
    <property type="match status" value="1"/>
</dbReference>
<organism evidence="7 8">
    <name type="scientific">Devosia epidermidihirudinis</name>
    <dbReference type="NCBI Taxonomy" id="1293439"/>
    <lineage>
        <taxon>Bacteria</taxon>
        <taxon>Pseudomonadati</taxon>
        <taxon>Pseudomonadota</taxon>
        <taxon>Alphaproteobacteria</taxon>
        <taxon>Hyphomicrobiales</taxon>
        <taxon>Devosiaceae</taxon>
        <taxon>Devosia</taxon>
    </lineage>
</organism>
<evidence type="ECO:0000256" key="3">
    <source>
        <dbReference type="ARBA" id="ARBA00022448"/>
    </source>
</evidence>
<keyword evidence="4 5" id="KW-0732">Signal</keyword>
<name>A0A0F5QJ72_9HYPH</name>
<dbReference type="SUPFAM" id="SSF53850">
    <property type="entry name" value="Periplasmic binding protein-like II"/>
    <property type="match status" value="1"/>
</dbReference>
<dbReference type="InterPro" id="IPR039424">
    <property type="entry name" value="SBP_5"/>
</dbReference>
<dbReference type="Proteomes" id="UP000033411">
    <property type="component" value="Unassembled WGS sequence"/>
</dbReference>
<dbReference type="PANTHER" id="PTHR30290">
    <property type="entry name" value="PERIPLASMIC BINDING COMPONENT OF ABC TRANSPORTER"/>
    <property type="match status" value="1"/>
</dbReference>
<dbReference type="Pfam" id="PF00496">
    <property type="entry name" value="SBP_bac_5"/>
    <property type="match status" value="1"/>
</dbReference>
<gene>
    <name evidence="7" type="ORF">WH87_02420</name>
</gene>
<evidence type="ECO:0000256" key="2">
    <source>
        <dbReference type="ARBA" id="ARBA00005695"/>
    </source>
</evidence>
<proteinExistence type="inferred from homology"/>
<evidence type="ECO:0000313" key="7">
    <source>
        <dbReference type="EMBL" id="KKC41020.1"/>
    </source>
</evidence>
<dbReference type="PANTHER" id="PTHR30290:SF10">
    <property type="entry name" value="PERIPLASMIC OLIGOPEPTIDE-BINDING PROTEIN-RELATED"/>
    <property type="match status" value="1"/>
</dbReference>
<feature type="domain" description="Solute-binding protein family 5" evidence="6">
    <location>
        <begin position="83"/>
        <end position="467"/>
    </location>
</feature>
<evidence type="ECO:0000259" key="6">
    <source>
        <dbReference type="Pfam" id="PF00496"/>
    </source>
</evidence>
<reference evidence="7 8" key="1">
    <citation type="submission" date="2015-03" db="EMBL/GenBank/DDBJ databases">
        <authorList>
            <person name="Lepp D."/>
            <person name="Hassan Y.I."/>
            <person name="Li X.-Z."/>
            <person name="Zhou T."/>
        </authorList>
    </citation>
    <scope>NUCLEOTIDE SEQUENCE [LARGE SCALE GENOMIC DNA]</scope>
    <source>
        <strain evidence="7 8">E84</strain>
    </source>
</reference>
<dbReference type="InterPro" id="IPR000914">
    <property type="entry name" value="SBP_5_dom"/>
</dbReference>
<comment type="similarity">
    <text evidence="2">Belongs to the bacterial solute-binding protein 5 family.</text>
</comment>
<dbReference type="STRING" id="1293439.WH87_02420"/>